<comment type="caution">
    <text evidence="9">The sequence shown here is derived from an EMBL/GenBank/DDBJ whole genome shotgun (WGS) entry which is preliminary data.</text>
</comment>
<dbReference type="SUPFAM" id="SSF48264">
    <property type="entry name" value="Cytochrome P450"/>
    <property type="match status" value="1"/>
</dbReference>
<keyword evidence="3 7" id="KW-0479">Metal-binding</keyword>
<keyword evidence="4 7" id="KW-0560">Oxidoreductase</keyword>
<dbReference type="PANTHER" id="PTHR46696:SF1">
    <property type="entry name" value="CYTOCHROME P450 YJIB-RELATED"/>
    <property type="match status" value="1"/>
</dbReference>
<dbReference type="FunFam" id="1.10.630.10:FF:000018">
    <property type="entry name" value="Cytochrome P450 monooxygenase"/>
    <property type="match status" value="1"/>
</dbReference>
<feature type="region of interest" description="Disordered" evidence="8">
    <location>
        <begin position="1"/>
        <end position="32"/>
    </location>
</feature>
<dbReference type="GO" id="GO:0005506">
    <property type="term" value="F:iron ion binding"/>
    <property type="evidence" value="ECO:0007669"/>
    <property type="project" value="InterPro"/>
</dbReference>
<dbReference type="InterPro" id="IPR036396">
    <property type="entry name" value="Cyt_P450_sf"/>
</dbReference>
<comment type="similarity">
    <text evidence="1 7">Belongs to the cytochrome P450 family.</text>
</comment>
<evidence type="ECO:0000256" key="7">
    <source>
        <dbReference type="RuleBase" id="RU000461"/>
    </source>
</evidence>
<reference evidence="9" key="1">
    <citation type="journal article" date="2014" name="Int. J. Syst. Evol. Microbiol.">
        <title>Complete genome sequence of Corynebacterium casei LMG S-19264T (=DSM 44701T), isolated from a smear-ripened cheese.</title>
        <authorList>
            <consortium name="US DOE Joint Genome Institute (JGI-PGF)"/>
            <person name="Walter F."/>
            <person name="Albersmeier A."/>
            <person name="Kalinowski J."/>
            <person name="Ruckert C."/>
        </authorList>
    </citation>
    <scope>NUCLEOTIDE SEQUENCE</scope>
    <source>
        <strain evidence="9">JCM 3086</strain>
    </source>
</reference>
<dbReference type="RefSeq" id="WP_189309304.1">
    <property type="nucleotide sequence ID" value="NZ_BMQA01000001.1"/>
</dbReference>
<keyword evidence="6 7" id="KW-0503">Monooxygenase</keyword>
<protein>
    <submittedName>
        <fullName evidence="9">Cytochrome P450</fullName>
    </submittedName>
</protein>
<evidence type="ECO:0000256" key="8">
    <source>
        <dbReference type="SAM" id="MobiDB-lite"/>
    </source>
</evidence>
<evidence type="ECO:0000313" key="9">
    <source>
        <dbReference type="EMBL" id="GGI98024.1"/>
    </source>
</evidence>
<dbReference type="EMBL" id="BMQA01000001">
    <property type="protein sequence ID" value="GGI98024.1"/>
    <property type="molecule type" value="Genomic_DNA"/>
</dbReference>
<evidence type="ECO:0000256" key="5">
    <source>
        <dbReference type="ARBA" id="ARBA00023004"/>
    </source>
</evidence>
<evidence type="ECO:0000256" key="1">
    <source>
        <dbReference type="ARBA" id="ARBA00010617"/>
    </source>
</evidence>
<dbReference type="GO" id="GO:0004497">
    <property type="term" value="F:monooxygenase activity"/>
    <property type="evidence" value="ECO:0007669"/>
    <property type="project" value="UniProtKB-KW"/>
</dbReference>
<evidence type="ECO:0000256" key="2">
    <source>
        <dbReference type="ARBA" id="ARBA00022617"/>
    </source>
</evidence>
<dbReference type="GO" id="GO:0020037">
    <property type="term" value="F:heme binding"/>
    <property type="evidence" value="ECO:0007669"/>
    <property type="project" value="InterPro"/>
</dbReference>
<accession>A0A917NHB8</accession>
<dbReference type="InterPro" id="IPR017972">
    <property type="entry name" value="Cyt_P450_CS"/>
</dbReference>
<dbReference type="InterPro" id="IPR002397">
    <property type="entry name" value="Cyt_P450_B"/>
</dbReference>
<dbReference type="PROSITE" id="PS00086">
    <property type="entry name" value="CYTOCHROME_P450"/>
    <property type="match status" value="1"/>
</dbReference>
<dbReference type="PANTHER" id="PTHR46696">
    <property type="entry name" value="P450, PUTATIVE (EUROFUNG)-RELATED"/>
    <property type="match status" value="1"/>
</dbReference>
<gene>
    <name evidence="9" type="ORF">GCM10010121_005370</name>
</gene>
<dbReference type="InterPro" id="IPR001128">
    <property type="entry name" value="Cyt_P450"/>
</dbReference>
<organism evidence="9 10">
    <name type="scientific">Streptomyces brasiliensis</name>
    <dbReference type="NCBI Taxonomy" id="1954"/>
    <lineage>
        <taxon>Bacteria</taxon>
        <taxon>Bacillati</taxon>
        <taxon>Actinomycetota</taxon>
        <taxon>Actinomycetes</taxon>
        <taxon>Kitasatosporales</taxon>
        <taxon>Streptomycetaceae</taxon>
        <taxon>Streptomyces</taxon>
    </lineage>
</organism>
<dbReference type="PRINTS" id="PR00359">
    <property type="entry name" value="BP450"/>
</dbReference>
<evidence type="ECO:0000256" key="4">
    <source>
        <dbReference type="ARBA" id="ARBA00023002"/>
    </source>
</evidence>
<proteinExistence type="inferred from homology"/>
<evidence type="ECO:0000256" key="6">
    <source>
        <dbReference type="ARBA" id="ARBA00023033"/>
    </source>
</evidence>
<name>A0A917NHB8_9ACTN</name>
<dbReference type="AlphaFoldDB" id="A0A917NHB8"/>
<keyword evidence="2 7" id="KW-0349">Heme</keyword>
<dbReference type="Pfam" id="PF00067">
    <property type="entry name" value="p450"/>
    <property type="match status" value="1"/>
</dbReference>
<dbReference type="Proteomes" id="UP000657574">
    <property type="component" value="Unassembled WGS sequence"/>
</dbReference>
<reference evidence="9" key="2">
    <citation type="submission" date="2020-09" db="EMBL/GenBank/DDBJ databases">
        <authorList>
            <person name="Sun Q."/>
            <person name="Ohkuma M."/>
        </authorList>
    </citation>
    <scope>NUCLEOTIDE SEQUENCE</scope>
    <source>
        <strain evidence="9">JCM 3086</strain>
    </source>
</reference>
<keyword evidence="5 7" id="KW-0408">Iron</keyword>
<dbReference type="GO" id="GO:0016705">
    <property type="term" value="F:oxidoreductase activity, acting on paired donors, with incorporation or reduction of molecular oxygen"/>
    <property type="evidence" value="ECO:0007669"/>
    <property type="project" value="InterPro"/>
</dbReference>
<sequence length="407" mass="44389">MTPQPPGARAPGPEADVLDFPLPPPGTMGPPESCARLREGRPVARVGLLMDATAWYVTRYEDVRTLLADPRLIRPTINDWPPRPGPAADDEPRLVTMAELDGPRHLALRRSVASAFSSGAVRDRLPRVRGLAERLLEEFAESGPPGDLVAGFTEPFPLLVLCDLVGIPSRDQDWFLPVLDAALDGMVTVEEGRRVTDLLRAYVAELIARKRSRPGDDVLSLLVRQCEDGTLTGEEVTAFGLSMLTVGFGISGFFLADSVHTLLHRPDEWARLRDHRELMPGAVEELLRYMPVMNGTVLLLATEDIKVGGQTIREGDAVIPVLASANRDGSVFADAARLDLCRADNPHLAFGRGTHNCVGAHLARAELTVGLEALLDRFPQLRPAEGQEPLWDDQSVTKSPLTLPVSW</sequence>
<evidence type="ECO:0000256" key="3">
    <source>
        <dbReference type="ARBA" id="ARBA00022723"/>
    </source>
</evidence>
<dbReference type="Gene3D" id="1.10.630.10">
    <property type="entry name" value="Cytochrome P450"/>
    <property type="match status" value="1"/>
</dbReference>
<keyword evidence="10" id="KW-1185">Reference proteome</keyword>
<evidence type="ECO:0000313" key="10">
    <source>
        <dbReference type="Proteomes" id="UP000657574"/>
    </source>
</evidence>